<evidence type="ECO:0000313" key="1">
    <source>
        <dbReference type="EMBL" id="VDP29234.1"/>
    </source>
</evidence>
<dbReference type="WBParaSite" id="HPBE_0002194901-mRNA-1">
    <property type="protein sequence ID" value="HPBE_0002194901-mRNA-1"/>
    <property type="gene ID" value="HPBE_0002194901"/>
</dbReference>
<protein>
    <submittedName>
        <fullName evidence="1 3">Uncharacterized protein</fullName>
    </submittedName>
</protein>
<proteinExistence type="predicted"/>
<dbReference type="EMBL" id="UZAH01033498">
    <property type="protein sequence ID" value="VDP29234.1"/>
    <property type="molecule type" value="Genomic_DNA"/>
</dbReference>
<reference evidence="1 2" key="1">
    <citation type="submission" date="2018-11" db="EMBL/GenBank/DDBJ databases">
        <authorList>
            <consortium name="Pathogen Informatics"/>
        </authorList>
    </citation>
    <scope>NUCLEOTIDE SEQUENCE [LARGE SCALE GENOMIC DNA]</scope>
</reference>
<keyword evidence="2" id="KW-1185">Reference proteome</keyword>
<sequence length="82" mass="9042">MEDRDRTSTHATTSEAADAPALMNQKWGAGVKLTSGHTAMMFTPKREVAVACNVKRTYQVGQKEIIALEFVRYKVSIVALSK</sequence>
<organism evidence="2 3">
    <name type="scientific">Heligmosomoides polygyrus</name>
    <name type="common">Parasitic roundworm</name>
    <dbReference type="NCBI Taxonomy" id="6339"/>
    <lineage>
        <taxon>Eukaryota</taxon>
        <taxon>Metazoa</taxon>
        <taxon>Ecdysozoa</taxon>
        <taxon>Nematoda</taxon>
        <taxon>Chromadorea</taxon>
        <taxon>Rhabditida</taxon>
        <taxon>Rhabditina</taxon>
        <taxon>Rhabditomorpha</taxon>
        <taxon>Strongyloidea</taxon>
        <taxon>Heligmosomidae</taxon>
        <taxon>Heligmosomoides</taxon>
    </lineage>
</organism>
<accession>A0A183GHB8</accession>
<gene>
    <name evidence="1" type="ORF">HPBE_LOCUS21948</name>
</gene>
<evidence type="ECO:0000313" key="2">
    <source>
        <dbReference type="Proteomes" id="UP000050761"/>
    </source>
</evidence>
<accession>A0A3P8DAS8</accession>
<evidence type="ECO:0000313" key="3">
    <source>
        <dbReference type="WBParaSite" id="HPBE_0002194901-mRNA-1"/>
    </source>
</evidence>
<dbReference type="AlphaFoldDB" id="A0A183GHB8"/>
<dbReference type="Proteomes" id="UP000050761">
    <property type="component" value="Unassembled WGS sequence"/>
</dbReference>
<name>A0A183GHB8_HELPZ</name>
<reference evidence="3" key="2">
    <citation type="submission" date="2019-09" db="UniProtKB">
        <authorList>
            <consortium name="WormBaseParasite"/>
        </authorList>
    </citation>
    <scope>IDENTIFICATION</scope>
</reference>